<proteinExistence type="predicted"/>
<sequence>MCICLGTRLDLGEEDPGDFLSKCPMILCYRCRSKEGAGYLERRTEKRKLSKPYGFSYSGYSI</sequence>
<reference evidence="1" key="1">
    <citation type="submission" date="2021-01" db="EMBL/GenBank/DDBJ databases">
        <title>Chromosome-level genome assembly of a human fungal pathogen reveals clustering of transcriptionally co-regulated genes.</title>
        <authorList>
            <person name="Voorhies M."/>
            <person name="Cohen S."/>
            <person name="Shea T.P."/>
            <person name="Petrus S."/>
            <person name="Munoz J.F."/>
            <person name="Poplawski S."/>
            <person name="Goldman W.E."/>
            <person name="Michael T."/>
            <person name="Cuomo C.A."/>
            <person name="Sil A."/>
            <person name="Beyhan S."/>
        </authorList>
    </citation>
    <scope>NUCLEOTIDE SEQUENCE</scope>
    <source>
        <strain evidence="1">H88</strain>
    </source>
</reference>
<gene>
    <name evidence="1" type="ORF">I7I53_08128</name>
</gene>
<organism evidence="1 2">
    <name type="scientific">Ajellomyces capsulatus (strain H88)</name>
    <name type="common">Darling's disease fungus</name>
    <name type="synonym">Histoplasma capsulatum</name>
    <dbReference type="NCBI Taxonomy" id="544711"/>
    <lineage>
        <taxon>Eukaryota</taxon>
        <taxon>Fungi</taxon>
        <taxon>Dikarya</taxon>
        <taxon>Ascomycota</taxon>
        <taxon>Pezizomycotina</taxon>
        <taxon>Eurotiomycetes</taxon>
        <taxon>Eurotiomycetidae</taxon>
        <taxon>Onygenales</taxon>
        <taxon>Ajellomycetaceae</taxon>
        <taxon>Histoplasma</taxon>
    </lineage>
</organism>
<accession>A0A8A1LG18</accession>
<dbReference type="Proteomes" id="UP000663419">
    <property type="component" value="Chromosome 2"/>
</dbReference>
<name>A0A8A1LG18_AJEC8</name>
<dbReference type="EMBL" id="CP069103">
    <property type="protein sequence ID" value="QSS52480.1"/>
    <property type="molecule type" value="Genomic_DNA"/>
</dbReference>
<dbReference type="AlphaFoldDB" id="A0A8A1LG18"/>
<evidence type="ECO:0000313" key="2">
    <source>
        <dbReference type="Proteomes" id="UP000663419"/>
    </source>
</evidence>
<protein>
    <submittedName>
        <fullName evidence="1">Uncharacterized protein</fullName>
    </submittedName>
</protein>
<evidence type="ECO:0000313" key="1">
    <source>
        <dbReference type="EMBL" id="QSS52480.1"/>
    </source>
</evidence>
<dbReference type="VEuPathDB" id="FungiDB:I7I53_08128"/>